<dbReference type="CDD" id="cd19135">
    <property type="entry name" value="AKR_CeZK1290-like"/>
    <property type="match status" value="1"/>
</dbReference>
<accession>A0A1Q9CFW9</accession>
<evidence type="ECO:0000256" key="3">
    <source>
        <dbReference type="SAM" id="Phobius"/>
    </source>
</evidence>
<gene>
    <name evidence="7" type="ORF">AK812_SmicGene37578</name>
</gene>
<keyword evidence="8" id="KW-1185">Reference proteome</keyword>
<comment type="caution">
    <text evidence="7">The sequence shown here is derived from an EMBL/GenBank/DDBJ whole genome shotgun (WGS) entry which is preliminary data.</text>
</comment>
<feature type="compositionally biased region" description="Polar residues" evidence="2">
    <location>
        <begin position="1415"/>
        <end position="1434"/>
    </location>
</feature>
<dbReference type="InterPro" id="IPR020471">
    <property type="entry name" value="AKR"/>
</dbReference>
<feature type="region of interest" description="Disordered" evidence="2">
    <location>
        <begin position="1864"/>
        <end position="1886"/>
    </location>
</feature>
<evidence type="ECO:0000313" key="8">
    <source>
        <dbReference type="Proteomes" id="UP000186817"/>
    </source>
</evidence>
<keyword evidence="3" id="KW-0472">Membrane</keyword>
<feature type="transmembrane region" description="Helical" evidence="3">
    <location>
        <begin position="692"/>
        <end position="716"/>
    </location>
</feature>
<dbReference type="OrthoDB" id="10035969at2759"/>
<feature type="region of interest" description="Disordered" evidence="2">
    <location>
        <begin position="1402"/>
        <end position="1438"/>
    </location>
</feature>
<dbReference type="GO" id="GO:0016491">
    <property type="term" value="F:oxidoreductase activity"/>
    <property type="evidence" value="ECO:0007669"/>
    <property type="project" value="InterPro"/>
</dbReference>
<dbReference type="EMBL" id="LSRX01001246">
    <property type="protein sequence ID" value="OLP81828.1"/>
    <property type="molecule type" value="Genomic_DNA"/>
</dbReference>
<dbReference type="Pfam" id="PF00248">
    <property type="entry name" value="Aldo_ket_red"/>
    <property type="match status" value="2"/>
</dbReference>
<feature type="region of interest" description="Disordered" evidence="2">
    <location>
        <begin position="1581"/>
        <end position="1748"/>
    </location>
</feature>
<dbReference type="InterPro" id="IPR028081">
    <property type="entry name" value="Leu-bd"/>
</dbReference>
<dbReference type="Gene3D" id="2.10.50.10">
    <property type="entry name" value="Tumor Necrosis Factor Receptor, subunit A, domain 2"/>
    <property type="match status" value="1"/>
</dbReference>
<evidence type="ECO:0000256" key="2">
    <source>
        <dbReference type="SAM" id="MobiDB-lite"/>
    </source>
</evidence>
<dbReference type="InterPro" id="IPR036812">
    <property type="entry name" value="NAD(P)_OxRdtase_dom_sf"/>
</dbReference>
<feature type="compositionally biased region" description="Polar residues" evidence="2">
    <location>
        <begin position="1602"/>
        <end position="1615"/>
    </location>
</feature>
<feature type="transmembrane region" description="Helical" evidence="3">
    <location>
        <begin position="991"/>
        <end position="1019"/>
    </location>
</feature>
<name>A0A1Q9CFW9_SYMMI</name>
<keyword evidence="1 4" id="KW-0732">Signal</keyword>
<dbReference type="Gene3D" id="3.20.20.100">
    <property type="entry name" value="NADP-dependent oxidoreductase domain"/>
    <property type="match status" value="1"/>
</dbReference>
<sequence length="2373" mass="260637">MVVVWRLALACLLTCFPLLAADICGDPEPGLLNLTCIGYNCSQKYFCDSLARCQRVLLVAASVSCEGRHAVLSRELRRGLELWAAQVNAPTSSVRGFWGERLLVHLWFVDDRSEADEVKRIYLDFVSRQGPERPDALVGPFSTELSQAAAEASAGSDVLLLLPGAASPSIFRMGFDHIIGLLVSSDSYMVDAMRRTQVLSATTAVFANADGEFPKSVCAGGAAEAHRLGMTVLGNFTWSSTDITLIVQQIKTLQPDVLVGCGYVSDASMFVVASMALDFNPKALVLTQASHPDLIGSVEARNANFIAGPALWVPELGDDICSRSCPIFANGSHFSSAYTFAYGRPPPYQAAAAAAAGILLIDAVSQSETYDPSKLRQKILDTGFLSTFYGRLAFTGSGMMDDDALVSRTVQLKPLAESELPFKRYNSSLLTVLGKGGQEMEEMPSWDAKRLLVYPCGEGHALRFRECVPCDAGRYRHSATTSCHPCERGAYAAVPAQAHCRMCPTGANCTELGTALPEASAGYYRMPLQPGVDLTPWNFQKCRPASICLGANTCLGSNTGTLCEQCQPGFTNQRSIVFGAGRGRCQECPATEVNVALVILLILACTAYIAIVFKATISSALSVRHLQSIILKIVINYLVFAQVTLQSTGFWDQMWTELQKSFPSAPTDEGPILLSYDCLLQSSGWHVFRAQMYLAIFMLPAALFCNMLFCLLRNVILICRIKRNKEIVERLRQFDDHSWNWTSLTRHFSDNELLTTAKGSKSSSKLSLAASEAASQASAASAGLASLRDTEEEIKQWKEFKLAVVQSSVVWAFVLYPTIIQALLKGTMCEEYDTLRLMVNMDVVCFGTEHTHVFVLCLSGLLIYGLGIPAVFFLLLYRRRHKLMMPSTRRKLGFLYNGFQWQSYHYECIYMLRKFSILFAASLPQQTLRSTIMLCLGMYFFIQHLRLDPFDNREYKVLDKLELLNLWCLVVTLLGVSLFEETQSEAGKTSLVATLLSSVVFRACVIAIVMASHLVFWFYALRALVSDMVVRPLRLKILAGMKLQWWQEVLLAFYRNCVGSGNLVQFCSKDNSLDVSELTHRERRFLTVALQSTLECYMNISGQATPGLVSVALREAVLICQRTRRLQIDWLRRHMEIDVPFMAVIWGAVRVRLYGAYTGLTGRCRRFWTSPSPKETDDPEDDSPVPKKQVSLLRMPITRWDTHYMQNIADREKQPTVDEFFVEELHDALMVLWPEIKRGWPELHNPSAQGCAQRRFVVWEGQGAEAIMSEMQTGNSNVLERALCRRSSKDTLHTFKTGTATPKASERAPSEGTDGGSENEDASKAEQGWLHQMLDAGDTETELSRMSAALQRSNRRSFCFACLVMLERRRTWKVQQQLEEALDKLAISSSLVQGVIKPTHRSVQRHSVDEGCFPQANSSDGRNRNASKASTTSVLDHEIPKTSISERCDYVEEEVVSPASSKKEQKEIPPIPKLQLNAAKAASALKSDVKAERAERPAPGPGPLTEPRRSESQTGDSIFGPWAGSLVRALERLKPTEMAPAAAPPPAPAAAAPSAASAASAPEGQHWLGALRPASDLKPVQADQEMRDPPANLAPNARGEGSQRTTLEFASSDRPSSWRKRVEGRSGRTGLAHRSAERWAQAFDHERSFSAEGSRPWSKAAEVNATSDVASPSSETYCSSTSPPRRPRLAWSTAPGASVMTVPCSSRTCSGRSRSRESAQTATPSRQAANSPSSPWGGDSRPSSPSRDLEPFVARASIAESFAKAQAELKAPRLNWKLPASAAGPLPPAEETAASPRQSTGSVQPNGLASELLSVDAPASLRANTPRAIRTDRLPQAVSIVFPQPMLSQPASLPPAHMLPPPMPSTSCAQPSQIRPHASPCAPSRPLNGNPQAGTCAYSAIDPTSGPCAPPLVWLWATCTLLVGDVIVFALVEDFDIPFAQAAIFAAELPRVRDCDNGPSNSCKNPFVAMTAWRYASNNLRRAVANLPESERQMHKSTIALIAQISAEIETFFKEPTAETMMIAVGNARQVFDALRDWMTHSPPTRMQLDGEAVRVGLPFLYGGRSLRLPSHPQAQPGDAEVRLANGVEMPVLGFGTWQLIGQQCFEATLHALKIGYRHVDTAQSYGNEAEVGRAVAAAGLPRHELFLVTKLSNPEEYTALRPRFEAQLRELRTDYLDLYMLHSPGPGASSEATRAAWQSMEQLYHEGRIRALGVSNFGPEELESLLSFATVPPVYVQNKFSVYTPGEQRVNHDVSIMSYLKDKNIVMMGYSVINPWPGVIPPLQDPHVTAMAARKQKTPSQVLHRWALQLGAGVIPKSASAARIEENARLFDFSLSDTEMRLLSGMVTLVESTVSNIVPKWMEDSFSLGVGV</sequence>
<feature type="domain" description="NADP-dependent oxidoreductase" evidence="5">
    <location>
        <begin position="2093"/>
        <end position="2274"/>
    </location>
</feature>
<evidence type="ECO:0000259" key="5">
    <source>
        <dbReference type="Pfam" id="PF00248"/>
    </source>
</evidence>
<feature type="signal peptide" evidence="4">
    <location>
        <begin position="1"/>
        <end position="21"/>
    </location>
</feature>
<feature type="transmembrane region" description="Helical" evidence="3">
    <location>
        <begin position="629"/>
        <end position="651"/>
    </location>
</feature>
<dbReference type="Proteomes" id="UP000186817">
    <property type="component" value="Unassembled WGS sequence"/>
</dbReference>
<keyword evidence="3" id="KW-0812">Transmembrane</keyword>
<protein>
    <submittedName>
        <fullName evidence="7">Prostaglandin F synthase</fullName>
    </submittedName>
</protein>
<feature type="region of interest" description="Disordered" evidence="2">
    <location>
        <begin position="1537"/>
        <end position="1562"/>
    </location>
</feature>
<feature type="region of interest" description="Disordered" evidence="2">
    <location>
        <begin position="1482"/>
        <end position="1520"/>
    </location>
</feature>
<dbReference type="SUPFAM" id="SSF51430">
    <property type="entry name" value="NAD(P)-linked oxidoreductase"/>
    <property type="match status" value="1"/>
</dbReference>
<dbReference type="PANTHER" id="PTHR43827:SF8">
    <property type="entry name" value="ALDO_KETO REDUCTASE FAMILY PROTEIN"/>
    <property type="match status" value="1"/>
</dbReference>
<evidence type="ECO:0000256" key="4">
    <source>
        <dbReference type="SAM" id="SignalP"/>
    </source>
</evidence>
<feature type="region of interest" description="Disordered" evidence="2">
    <location>
        <begin position="1168"/>
        <end position="1187"/>
    </location>
</feature>
<dbReference type="InterPro" id="IPR023210">
    <property type="entry name" value="NADP_OxRdtase_dom"/>
</dbReference>
<dbReference type="InterPro" id="IPR028082">
    <property type="entry name" value="Peripla_BP_I"/>
</dbReference>
<keyword evidence="3" id="KW-1133">Transmembrane helix</keyword>
<dbReference type="InterPro" id="IPR018170">
    <property type="entry name" value="Aldo/ket_reductase_CS"/>
</dbReference>
<evidence type="ECO:0000259" key="6">
    <source>
        <dbReference type="Pfam" id="PF13458"/>
    </source>
</evidence>
<dbReference type="PANTHER" id="PTHR43827">
    <property type="entry name" value="2,5-DIKETO-D-GLUCONIC ACID REDUCTASE"/>
    <property type="match status" value="1"/>
</dbReference>
<feature type="transmembrane region" description="Helical" evidence="3">
    <location>
        <begin position="853"/>
        <end position="877"/>
    </location>
</feature>
<feature type="region of interest" description="Disordered" evidence="2">
    <location>
        <begin position="1781"/>
        <end position="1805"/>
    </location>
</feature>
<feature type="transmembrane region" description="Helical" evidence="3">
    <location>
        <begin position="802"/>
        <end position="824"/>
    </location>
</feature>
<dbReference type="PRINTS" id="PR00069">
    <property type="entry name" value="ALDKETRDTASE"/>
</dbReference>
<feature type="chain" id="PRO_5013249076" evidence="4">
    <location>
        <begin position="22"/>
        <end position="2373"/>
    </location>
</feature>
<dbReference type="Gene3D" id="3.40.50.2300">
    <property type="match status" value="2"/>
</dbReference>
<dbReference type="PROSITE" id="PS00798">
    <property type="entry name" value="ALDOKETO_REDUCTASE_1"/>
    <property type="match status" value="1"/>
</dbReference>
<feature type="domain" description="NADP-dependent oxidoreductase" evidence="5">
    <location>
        <begin position="2290"/>
        <end position="2344"/>
    </location>
</feature>
<evidence type="ECO:0000313" key="7">
    <source>
        <dbReference type="EMBL" id="OLP81828.1"/>
    </source>
</evidence>
<feature type="compositionally biased region" description="Polar residues" evidence="2">
    <location>
        <begin position="1795"/>
        <end position="1805"/>
    </location>
</feature>
<dbReference type="Pfam" id="PF13458">
    <property type="entry name" value="Peripla_BP_6"/>
    <property type="match status" value="1"/>
</dbReference>
<dbReference type="SUPFAM" id="SSF53822">
    <property type="entry name" value="Periplasmic binding protein-like I"/>
    <property type="match status" value="1"/>
</dbReference>
<feature type="compositionally biased region" description="Basic and acidic residues" evidence="2">
    <location>
        <begin position="1487"/>
        <end position="1496"/>
    </location>
</feature>
<dbReference type="PROSITE" id="PS00062">
    <property type="entry name" value="ALDOKETO_REDUCTASE_2"/>
    <property type="match status" value="1"/>
</dbReference>
<evidence type="ECO:0000256" key="1">
    <source>
        <dbReference type="ARBA" id="ARBA00022729"/>
    </source>
</evidence>
<proteinExistence type="predicted"/>
<feature type="transmembrane region" description="Helical" evidence="3">
    <location>
        <begin position="595"/>
        <end position="617"/>
    </location>
</feature>
<feature type="domain" description="Leucine-binding protein" evidence="6">
    <location>
        <begin position="64"/>
        <end position="396"/>
    </location>
</feature>
<feature type="compositionally biased region" description="Low complexity" evidence="2">
    <location>
        <begin position="1549"/>
        <end position="1562"/>
    </location>
</feature>
<reference evidence="7 8" key="1">
    <citation type="submission" date="2016-02" db="EMBL/GenBank/DDBJ databases">
        <title>Genome analysis of coral dinoflagellate symbionts highlights evolutionary adaptations to a symbiotic lifestyle.</title>
        <authorList>
            <person name="Aranda M."/>
            <person name="Li Y."/>
            <person name="Liew Y.J."/>
            <person name="Baumgarten S."/>
            <person name="Simakov O."/>
            <person name="Wilson M."/>
            <person name="Piel J."/>
            <person name="Ashoor H."/>
            <person name="Bougouffa S."/>
            <person name="Bajic V.B."/>
            <person name="Ryu T."/>
            <person name="Ravasi T."/>
            <person name="Bayer T."/>
            <person name="Micklem G."/>
            <person name="Kim H."/>
            <person name="Bhak J."/>
            <person name="Lajeunesse T.C."/>
            <person name="Voolstra C.R."/>
        </authorList>
    </citation>
    <scope>NUCLEOTIDE SEQUENCE [LARGE SCALE GENOMIC DNA]</scope>
    <source>
        <strain evidence="7 8">CCMP2467</strain>
    </source>
</reference>
<feature type="compositionally biased region" description="Polar residues" evidence="2">
    <location>
        <begin position="1719"/>
        <end position="1734"/>
    </location>
</feature>
<feature type="compositionally biased region" description="Low complexity" evidence="2">
    <location>
        <begin position="1671"/>
        <end position="1683"/>
    </location>
</feature>
<organism evidence="7 8">
    <name type="scientific">Symbiodinium microadriaticum</name>
    <name type="common">Dinoflagellate</name>
    <name type="synonym">Zooxanthella microadriatica</name>
    <dbReference type="NCBI Taxonomy" id="2951"/>
    <lineage>
        <taxon>Eukaryota</taxon>
        <taxon>Sar</taxon>
        <taxon>Alveolata</taxon>
        <taxon>Dinophyceae</taxon>
        <taxon>Suessiales</taxon>
        <taxon>Symbiodiniaceae</taxon>
        <taxon>Symbiodinium</taxon>
    </lineage>
</organism>
<feature type="region of interest" description="Disordered" evidence="2">
    <location>
        <begin position="1291"/>
        <end position="1323"/>
    </location>
</feature>